<feature type="binding site" evidence="8">
    <location>
        <position position="105"/>
    </location>
    <ligand>
        <name>Mg(2+)</name>
        <dbReference type="ChEBI" id="CHEBI:18420"/>
    </ligand>
</feature>
<dbReference type="EMBL" id="JAIOUQ010000016">
    <property type="protein sequence ID" value="MBZ2166934.1"/>
    <property type="molecule type" value="Genomic_DNA"/>
</dbReference>
<dbReference type="GO" id="GO:0046872">
    <property type="term" value="F:metal ion binding"/>
    <property type="evidence" value="ECO:0007669"/>
    <property type="project" value="UniProtKB-KW"/>
</dbReference>
<evidence type="ECO:0000256" key="7">
    <source>
        <dbReference type="ARBA" id="ARBA00023150"/>
    </source>
</evidence>
<evidence type="ECO:0000313" key="10">
    <source>
        <dbReference type="EMBL" id="MBZ2166934.1"/>
    </source>
</evidence>
<accession>A0A8T5UT99</accession>
<feature type="binding site" evidence="8">
    <location>
        <begin position="7"/>
        <end position="9"/>
    </location>
    <ligand>
        <name>GTP</name>
        <dbReference type="ChEBI" id="CHEBI:37565"/>
    </ligand>
</feature>
<dbReference type="GO" id="GO:0005737">
    <property type="term" value="C:cytoplasm"/>
    <property type="evidence" value="ECO:0007669"/>
    <property type="project" value="UniProtKB-SubCell"/>
</dbReference>
<comment type="similarity">
    <text evidence="8">Belongs to the MobA family.</text>
</comment>
<comment type="caution">
    <text evidence="10">The sequence shown here is derived from an EMBL/GenBank/DDBJ whole genome shotgun (WGS) entry which is preliminary data.</text>
</comment>
<feature type="domain" description="MobA-like NTP transferase" evidence="9">
    <location>
        <begin position="5"/>
        <end position="165"/>
    </location>
</feature>
<dbReference type="Pfam" id="PF12804">
    <property type="entry name" value="NTP_transf_3"/>
    <property type="match status" value="1"/>
</dbReference>
<proteinExistence type="inferred from homology"/>
<keyword evidence="6 8" id="KW-0342">GTP-binding</keyword>
<comment type="domain">
    <text evidence="8">The N-terminal domain determines nucleotide recognition and specific binding, while the C-terminal domain determines the specific binding to the target protein.</text>
</comment>
<dbReference type="SUPFAM" id="SSF53448">
    <property type="entry name" value="Nucleotide-diphospho-sugar transferases"/>
    <property type="match status" value="1"/>
</dbReference>
<dbReference type="GO" id="GO:0005525">
    <property type="term" value="F:GTP binding"/>
    <property type="evidence" value="ECO:0007669"/>
    <property type="project" value="UniProtKB-UniRule"/>
</dbReference>
<dbReference type="Gene3D" id="3.90.550.10">
    <property type="entry name" value="Spore Coat Polysaccharide Biosynthesis Protein SpsA, Chain A"/>
    <property type="match status" value="1"/>
</dbReference>
<evidence type="ECO:0000313" key="11">
    <source>
        <dbReference type="Proteomes" id="UP000825933"/>
    </source>
</evidence>
<comment type="function">
    <text evidence="8">Transfers a GMP moiety from GTP to Mo-molybdopterin (Mo-MPT) cofactor (Moco or molybdenum cofactor) to form Mo-molybdopterin guanine dinucleotide (Mo-MGD) cofactor.</text>
</comment>
<evidence type="ECO:0000256" key="5">
    <source>
        <dbReference type="ARBA" id="ARBA00022842"/>
    </source>
</evidence>
<dbReference type="PANTHER" id="PTHR19136:SF81">
    <property type="entry name" value="MOLYBDENUM COFACTOR GUANYLYLTRANSFERASE"/>
    <property type="match status" value="1"/>
</dbReference>
<dbReference type="AlphaFoldDB" id="A0A8T5UT99"/>
<evidence type="ECO:0000259" key="9">
    <source>
        <dbReference type="Pfam" id="PF12804"/>
    </source>
</evidence>
<comment type="cofactor">
    <cofactor evidence="8">
        <name>Mg(2+)</name>
        <dbReference type="ChEBI" id="CHEBI:18420"/>
    </cofactor>
</comment>
<comment type="caution">
    <text evidence="8">Lacks conserved residue(s) required for the propagation of feature annotation.</text>
</comment>
<dbReference type="InterPro" id="IPR029044">
    <property type="entry name" value="Nucleotide-diphossugar_trans"/>
</dbReference>
<feature type="binding site" evidence="8">
    <location>
        <position position="76"/>
    </location>
    <ligand>
        <name>GTP</name>
        <dbReference type="ChEBI" id="CHEBI:37565"/>
    </ligand>
</feature>
<sequence>MKSFIILCGGMSTRMGQDKGSMNLYGKPMIIHVLETIAKIADEIVLVLRDENQVDVYRNLLKELKNNRSTLKICTDVVKDQGPLEGILTGLMNTVSDKSMVIPCDSPFISKLFIIKMFELSEDTSFDAFVPTWSDGKLEPLHSIYKKDLKSTIKKLLDEDVKDVKSLLFKSNVKFIDVQSLDISGKSFLNINQMKDISKFD</sequence>
<feature type="binding site" evidence="8">
    <location>
        <position position="105"/>
    </location>
    <ligand>
        <name>GTP</name>
        <dbReference type="ChEBI" id="CHEBI:37565"/>
    </ligand>
</feature>
<keyword evidence="2 8" id="KW-0808">Transferase</keyword>
<dbReference type="PANTHER" id="PTHR19136">
    <property type="entry name" value="MOLYBDENUM COFACTOR GUANYLYLTRANSFERASE"/>
    <property type="match status" value="1"/>
</dbReference>
<feature type="binding site" evidence="8">
    <location>
        <position position="19"/>
    </location>
    <ligand>
        <name>GTP</name>
        <dbReference type="ChEBI" id="CHEBI:37565"/>
    </ligand>
</feature>
<keyword evidence="10" id="KW-0548">Nucleotidyltransferase</keyword>
<name>A0A8T5UT99_9EURY</name>
<dbReference type="RefSeq" id="WP_223792473.1">
    <property type="nucleotide sequence ID" value="NZ_JAIOUQ010000016.1"/>
</dbReference>
<reference evidence="11" key="1">
    <citation type="journal article" date="2022" name="Microbiol. Resour. Announc.">
        <title>Draft Genome Sequence of a Methanogenic Archaeon from West Spitsbergen Permafrost.</title>
        <authorList>
            <person name="Trubitsyn V."/>
            <person name="Rivkina E."/>
            <person name="Shcherbakova V."/>
        </authorList>
    </citation>
    <scope>NUCLEOTIDE SEQUENCE [LARGE SCALE GENOMIC DNA]</scope>
    <source>
        <strain evidence="11">VT</strain>
    </source>
</reference>
<keyword evidence="11" id="KW-1185">Reference proteome</keyword>
<gene>
    <name evidence="8" type="primary">mobA</name>
    <name evidence="10" type="ORF">K8N75_12895</name>
</gene>
<evidence type="ECO:0000256" key="1">
    <source>
        <dbReference type="ARBA" id="ARBA00022490"/>
    </source>
</evidence>
<keyword evidence="1 8" id="KW-0963">Cytoplasm</keyword>
<dbReference type="InterPro" id="IPR025877">
    <property type="entry name" value="MobA-like_NTP_Trfase"/>
</dbReference>
<keyword evidence="7 8" id="KW-0501">Molybdenum cofactor biosynthesis</keyword>
<evidence type="ECO:0000256" key="4">
    <source>
        <dbReference type="ARBA" id="ARBA00022741"/>
    </source>
</evidence>
<comment type="catalytic activity">
    <reaction evidence="8">
        <text>Mo-molybdopterin + GTP + H(+) = Mo-molybdopterin guanine dinucleotide + diphosphate</text>
        <dbReference type="Rhea" id="RHEA:34243"/>
        <dbReference type="ChEBI" id="CHEBI:15378"/>
        <dbReference type="ChEBI" id="CHEBI:33019"/>
        <dbReference type="ChEBI" id="CHEBI:37565"/>
        <dbReference type="ChEBI" id="CHEBI:71302"/>
        <dbReference type="ChEBI" id="CHEBI:71310"/>
        <dbReference type="EC" id="2.7.7.77"/>
    </reaction>
</comment>
<dbReference type="InterPro" id="IPR013482">
    <property type="entry name" value="Molybde_CF_guanTrfase"/>
</dbReference>
<keyword evidence="4 8" id="KW-0547">Nucleotide-binding</keyword>
<evidence type="ECO:0000256" key="3">
    <source>
        <dbReference type="ARBA" id="ARBA00022723"/>
    </source>
</evidence>
<organism evidence="10 11">
    <name type="scientific">Methanobacterium spitsbergense</name>
    <dbReference type="NCBI Taxonomy" id="2874285"/>
    <lineage>
        <taxon>Archaea</taxon>
        <taxon>Methanobacteriati</taxon>
        <taxon>Methanobacteriota</taxon>
        <taxon>Methanomada group</taxon>
        <taxon>Methanobacteria</taxon>
        <taxon>Methanobacteriales</taxon>
        <taxon>Methanobacteriaceae</taxon>
        <taxon>Methanobacterium</taxon>
    </lineage>
</organism>
<dbReference type="HAMAP" id="MF_00316">
    <property type="entry name" value="MobA"/>
    <property type="match status" value="1"/>
</dbReference>
<keyword evidence="3 8" id="KW-0479">Metal-binding</keyword>
<dbReference type="CDD" id="cd02503">
    <property type="entry name" value="MobA"/>
    <property type="match status" value="1"/>
</dbReference>
<dbReference type="GO" id="GO:0061603">
    <property type="term" value="F:molybdenum cofactor guanylyltransferase activity"/>
    <property type="evidence" value="ECO:0007669"/>
    <property type="project" value="UniProtKB-EC"/>
</dbReference>
<dbReference type="EC" id="2.7.7.77" evidence="8"/>
<dbReference type="Proteomes" id="UP000825933">
    <property type="component" value="Unassembled WGS sequence"/>
</dbReference>
<protein>
    <recommendedName>
        <fullName evidence="8">Probable molybdenum cofactor guanylyltransferase</fullName>
        <shortName evidence="8">MoCo guanylyltransferase</shortName>
        <ecNumber evidence="8">2.7.7.77</ecNumber>
    </recommendedName>
    <alternativeName>
        <fullName evidence="8">GTP:molybdopterin guanylyltransferase</fullName>
    </alternativeName>
    <alternativeName>
        <fullName evidence="8">Mo-MPT guanylyltransferase</fullName>
    </alternativeName>
    <alternativeName>
        <fullName evidence="8">Molybdopterin guanylyltransferase</fullName>
    </alternativeName>
    <alternativeName>
        <fullName evidence="8">Molybdopterin-guanine dinucleotide synthase</fullName>
        <shortName evidence="8">MGD synthase</shortName>
    </alternativeName>
</protein>
<comment type="subcellular location">
    <subcellularLocation>
        <location evidence="8">Cytoplasm</location>
    </subcellularLocation>
</comment>
<evidence type="ECO:0000256" key="8">
    <source>
        <dbReference type="HAMAP-Rule" id="MF_00316"/>
    </source>
</evidence>
<dbReference type="GO" id="GO:0006777">
    <property type="term" value="P:Mo-molybdopterin cofactor biosynthetic process"/>
    <property type="evidence" value="ECO:0007669"/>
    <property type="project" value="UniProtKB-KW"/>
</dbReference>
<keyword evidence="5 8" id="KW-0460">Magnesium</keyword>
<evidence type="ECO:0000256" key="2">
    <source>
        <dbReference type="ARBA" id="ARBA00022679"/>
    </source>
</evidence>
<evidence type="ECO:0000256" key="6">
    <source>
        <dbReference type="ARBA" id="ARBA00023134"/>
    </source>
</evidence>